<gene>
    <name evidence="6" type="ORF">L198_03968</name>
</gene>
<organism evidence="6 7">
    <name type="scientific">Cryptococcus wingfieldii CBS 7118</name>
    <dbReference type="NCBI Taxonomy" id="1295528"/>
    <lineage>
        <taxon>Eukaryota</taxon>
        <taxon>Fungi</taxon>
        <taxon>Dikarya</taxon>
        <taxon>Basidiomycota</taxon>
        <taxon>Agaricomycotina</taxon>
        <taxon>Tremellomycetes</taxon>
        <taxon>Tremellales</taxon>
        <taxon>Cryptococcaceae</taxon>
        <taxon>Cryptococcus</taxon>
    </lineage>
</organism>
<dbReference type="RefSeq" id="XP_019032006.1">
    <property type="nucleotide sequence ID" value="XM_019176093.1"/>
</dbReference>
<evidence type="ECO:0000313" key="7">
    <source>
        <dbReference type="Proteomes" id="UP000094819"/>
    </source>
</evidence>
<feature type="compositionally biased region" description="Acidic residues" evidence="5">
    <location>
        <begin position="554"/>
        <end position="565"/>
    </location>
</feature>
<dbReference type="InterPro" id="IPR000048">
    <property type="entry name" value="IQ_motif_EF-hand-BS"/>
</dbReference>
<reference evidence="6 7" key="1">
    <citation type="submission" date="2016-06" db="EMBL/GenBank/DDBJ databases">
        <title>Evolution of pathogenesis and genome organization in the Tremellales.</title>
        <authorList>
            <person name="Cuomo C."/>
            <person name="Litvintseva A."/>
            <person name="Heitman J."/>
            <person name="Chen Y."/>
            <person name="Sun S."/>
            <person name="Springer D."/>
            <person name="Dromer F."/>
            <person name="Young S."/>
            <person name="Zeng Q."/>
            <person name="Chapman S."/>
            <person name="Gujja S."/>
            <person name="Saif S."/>
            <person name="Birren B."/>
        </authorList>
    </citation>
    <scope>NUCLEOTIDE SEQUENCE [LARGE SCALE GENOMIC DNA]</scope>
    <source>
        <strain evidence="6 7">CBS 7118</strain>
    </source>
</reference>
<feature type="region of interest" description="Disordered" evidence="5">
    <location>
        <begin position="504"/>
        <end position="602"/>
    </location>
</feature>
<dbReference type="GeneID" id="30193181"/>
<evidence type="ECO:0000256" key="5">
    <source>
        <dbReference type="SAM" id="MobiDB-lite"/>
    </source>
</evidence>
<evidence type="ECO:0000256" key="1">
    <source>
        <dbReference type="ARBA" id="ARBA00004123"/>
    </source>
</evidence>
<accession>A0A1E3J969</accession>
<dbReference type="Gene3D" id="1.20.5.190">
    <property type="match status" value="1"/>
</dbReference>
<feature type="region of interest" description="Disordered" evidence="5">
    <location>
        <begin position="273"/>
        <end position="342"/>
    </location>
</feature>
<comment type="subcellular location">
    <subcellularLocation>
        <location evidence="2">Cytoplasm</location>
    </subcellularLocation>
    <subcellularLocation>
        <location evidence="1">Nucleus</location>
    </subcellularLocation>
</comment>
<dbReference type="OrthoDB" id="7344096at2759"/>
<proteinExistence type="predicted"/>
<dbReference type="PROSITE" id="PS50096">
    <property type="entry name" value="IQ"/>
    <property type="match status" value="1"/>
</dbReference>
<dbReference type="GO" id="GO:0005634">
    <property type="term" value="C:nucleus"/>
    <property type="evidence" value="ECO:0007669"/>
    <property type="project" value="UniProtKB-SubCell"/>
</dbReference>
<evidence type="ECO:0000256" key="3">
    <source>
        <dbReference type="ARBA" id="ARBA00022490"/>
    </source>
</evidence>
<protein>
    <submittedName>
        <fullName evidence="6">IQ domain-containing calmodulin-binding protein</fullName>
    </submittedName>
</protein>
<dbReference type="Pfam" id="PF00612">
    <property type="entry name" value="IQ"/>
    <property type="match status" value="1"/>
</dbReference>
<comment type="caution">
    <text evidence="6">The sequence shown here is derived from an EMBL/GenBank/DDBJ whole genome shotgun (WGS) entry which is preliminary data.</text>
</comment>
<evidence type="ECO:0000313" key="6">
    <source>
        <dbReference type="EMBL" id="ODN97404.1"/>
    </source>
</evidence>
<feature type="compositionally biased region" description="Low complexity" evidence="5">
    <location>
        <begin position="319"/>
        <end position="342"/>
    </location>
</feature>
<dbReference type="Proteomes" id="UP000094819">
    <property type="component" value="Unassembled WGS sequence"/>
</dbReference>
<dbReference type="PANTHER" id="PTHR31250:SF27">
    <property type="entry name" value="IQ DOMAIN-CONTAINING PROTEIN IQM5"/>
    <property type="match status" value="1"/>
</dbReference>
<feature type="compositionally biased region" description="Basic and acidic residues" evidence="5">
    <location>
        <begin position="509"/>
        <end position="553"/>
    </location>
</feature>
<dbReference type="SMART" id="SM00015">
    <property type="entry name" value="IQ"/>
    <property type="match status" value="1"/>
</dbReference>
<name>A0A1E3J969_9TREE</name>
<dbReference type="InterPro" id="IPR044159">
    <property type="entry name" value="IQM"/>
</dbReference>
<sequence length="602" mass="68857">MAIQTQAPLEPPIDTEGKGQIMDGPSYEERERAAVIIQKHYRGHLARRRYGELKLENEAKWNDLVKQSQDLKYAQEQLENKNDVNSRWRRAAQAASRLQTGDGLYSTPVHLTSNTTSVPGHAGDPSRLAMFEECVPENLDEKERRARRATFWGSFSVMGLGEERDDKKELPFQSKTLEQQHWLEMIDGKHRYGNNMKFYFRKWKEAETSDNFFRWLDKGEGKDLNLEELPRERLETERITYLTAEKRLNYLVKVDKDGLLRWARNGELVDTAAGQWQDAGDGGGIIPAKDGDEEAGDDVPVSGDPYAAPKKRLPKPKVSLATSHSHSKASTSSFSSDSWSAQSSDLDENEDTHYIGLDKANSGSWLSRHRKKITPGGVRTELLRKTVRRNTWIYVSDMKMNMFIGMKKSGTFQHSSFLAGGKVSSAGIIVVKHGLIKSLNPLSGHYRSSIDNFRSFIAQLEGLGIDLSHVKVAKSVLSLWGLSKYSKATKAQKDVFTHMARALHLSHNPTEEEKSQAVKDNAEKEDREHMERMQRLKEAETQEDEKRKQKEEAGVEEDEETEEQREESMRRIRREVLYGRQQQNVKIQQEKKKDTKQELRPV</sequence>
<keyword evidence="7" id="KW-1185">Reference proteome</keyword>
<feature type="compositionally biased region" description="Basic and acidic residues" evidence="5">
    <location>
        <begin position="566"/>
        <end position="577"/>
    </location>
</feature>
<dbReference type="GO" id="GO:0005737">
    <property type="term" value="C:cytoplasm"/>
    <property type="evidence" value="ECO:0007669"/>
    <property type="project" value="UniProtKB-SubCell"/>
</dbReference>
<dbReference type="AlphaFoldDB" id="A0A1E3J969"/>
<dbReference type="EMBL" id="AWGH01000010">
    <property type="protein sequence ID" value="ODN97404.1"/>
    <property type="molecule type" value="Genomic_DNA"/>
</dbReference>
<keyword evidence="3" id="KW-0963">Cytoplasm</keyword>
<feature type="region of interest" description="Disordered" evidence="5">
    <location>
        <begin position="1"/>
        <end position="23"/>
    </location>
</feature>
<evidence type="ECO:0000256" key="2">
    <source>
        <dbReference type="ARBA" id="ARBA00004496"/>
    </source>
</evidence>
<feature type="compositionally biased region" description="Basic and acidic residues" evidence="5">
    <location>
        <begin position="588"/>
        <end position="602"/>
    </location>
</feature>
<dbReference type="PANTHER" id="PTHR31250">
    <property type="entry name" value="IQ DOMAIN-CONTAINING PROTEIN IQM3"/>
    <property type="match status" value="1"/>
</dbReference>
<evidence type="ECO:0000256" key="4">
    <source>
        <dbReference type="ARBA" id="ARBA00023242"/>
    </source>
</evidence>
<keyword evidence="4" id="KW-0539">Nucleus</keyword>